<evidence type="ECO:0000256" key="1">
    <source>
        <dbReference type="SAM" id="Phobius"/>
    </source>
</evidence>
<sequence>MENPSDVSPIIESIAVYFSYITGATSLFVNSVALVIMLWKASILDRKIKILTIFFQVSCLLQNVFLTIHSLCAATAWASSAGSFHIRICWLVINCDKNEYTREIQTIFVFFSMVMISAFGVVIIARHQMLLFEGSKLKLNSRLTKLVQFLEVLFFQCVSLCAALSSRTDGQIQTAILDRRHHFKDAFSKYNSVVPTATVARQIGGLDWYLFDGAGSPKVWWFVVIGTNVSLPMGCLLGFLPLAHMIHIVRRAGRRVQGRQKKIECTCAMRKPCLTSCSVLHTSSVQTSESARDNVYAPSRHRKAAAVALSSCSTLAPNSVVLVTRNRRGVRNGEAP</sequence>
<feature type="transmembrane region" description="Helical" evidence="1">
    <location>
        <begin position="14"/>
        <end position="39"/>
    </location>
</feature>
<dbReference type="AlphaFoldDB" id="A0A8R1UG44"/>
<keyword evidence="1" id="KW-0812">Transmembrane</keyword>
<feature type="transmembrane region" description="Helical" evidence="1">
    <location>
        <begin position="219"/>
        <end position="242"/>
    </location>
</feature>
<evidence type="ECO:0000313" key="3">
    <source>
        <dbReference type="Proteomes" id="UP000005239"/>
    </source>
</evidence>
<evidence type="ECO:0000313" key="2">
    <source>
        <dbReference type="EnsemblMetazoa" id="PPA23211.1"/>
    </source>
</evidence>
<feature type="transmembrane region" description="Helical" evidence="1">
    <location>
        <begin position="107"/>
        <end position="125"/>
    </location>
</feature>
<dbReference type="EnsemblMetazoa" id="PPA23211.1">
    <property type="protein sequence ID" value="PPA23211.1"/>
    <property type="gene ID" value="WBGene00112765"/>
</dbReference>
<reference evidence="2" key="2">
    <citation type="submission" date="2022-06" db="UniProtKB">
        <authorList>
            <consortium name="EnsemblMetazoa"/>
        </authorList>
    </citation>
    <scope>IDENTIFICATION</scope>
    <source>
        <strain evidence="2">PS312</strain>
    </source>
</reference>
<protein>
    <recommendedName>
        <fullName evidence="4">G protein-coupled receptor</fullName>
    </recommendedName>
</protein>
<keyword evidence="3" id="KW-1185">Reference proteome</keyword>
<keyword evidence="1" id="KW-1133">Transmembrane helix</keyword>
<accession>A0A8R1UG44</accession>
<proteinExistence type="predicted"/>
<name>A0A8R1UG44_PRIPA</name>
<gene>
    <name evidence="2" type="primary">WBGene00112765</name>
</gene>
<dbReference type="Proteomes" id="UP000005239">
    <property type="component" value="Unassembled WGS sequence"/>
</dbReference>
<reference evidence="3" key="1">
    <citation type="journal article" date="2008" name="Nat. Genet.">
        <title>The Pristionchus pacificus genome provides a unique perspective on nematode lifestyle and parasitism.</title>
        <authorList>
            <person name="Dieterich C."/>
            <person name="Clifton S.W."/>
            <person name="Schuster L.N."/>
            <person name="Chinwalla A."/>
            <person name="Delehaunty K."/>
            <person name="Dinkelacker I."/>
            <person name="Fulton L."/>
            <person name="Fulton R."/>
            <person name="Godfrey J."/>
            <person name="Minx P."/>
            <person name="Mitreva M."/>
            <person name="Roeseler W."/>
            <person name="Tian H."/>
            <person name="Witte H."/>
            <person name="Yang S.P."/>
            <person name="Wilson R.K."/>
            <person name="Sommer R.J."/>
        </authorList>
    </citation>
    <scope>NUCLEOTIDE SEQUENCE [LARGE SCALE GENOMIC DNA]</scope>
    <source>
        <strain evidence="3">PS312</strain>
    </source>
</reference>
<keyword evidence="1" id="KW-0472">Membrane</keyword>
<evidence type="ECO:0008006" key="4">
    <source>
        <dbReference type="Google" id="ProtNLM"/>
    </source>
</evidence>
<feature type="transmembrane region" description="Helical" evidence="1">
    <location>
        <begin position="51"/>
        <end position="77"/>
    </location>
</feature>
<organism evidence="2 3">
    <name type="scientific">Pristionchus pacificus</name>
    <name type="common">Parasitic nematode worm</name>
    <dbReference type="NCBI Taxonomy" id="54126"/>
    <lineage>
        <taxon>Eukaryota</taxon>
        <taxon>Metazoa</taxon>
        <taxon>Ecdysozoa</taxon>
        <taxon>Nematoda</taxon>
        <taxon>Chromadorea</taxon>
        <taxon>Rhabditida</taxon>
        <taxon>Rhabditina</taxon>
        <taxon>Diplogasteromorpha</taxon>
        <taxon>Diplogasteroidea</taxon>
        <taxon>Neodiplogasteridae</taxon>
        <taxon>Pristionchus</taxon>
    </lineage>
</organism>